<dbReference type="OrthoDB" id="9957821at2"/>
<evidence type="ECO:0000313" key="2">
    <source>
        <dbReference type="Proteomes" id="UP000438699"/>
    </source>
</evidence>
<dbReference type="RefSeq" id="WP_151149032.1">
    <property type="nucleotide sequence ID" value="NZ_WAIE01000001.1"/>
</dbReference>
<keyword evidence="2" id="KW-1185">Reference proteome</keyword>
<dbReference type="EMBL" id="WAIE01000001">
    <property type="protein sequence ID" value="KAB1442842.1"/>
    <property type="molecule type" value="Genomic_DNA"/>
</dbReference>
<name>A0A6N6N3T5_9BACT</name>
<comment type="caution">
    <text evidence="1">The sequence shown here is derived from an EMBL/GenBank/DDBJ whole genome shotgun (WGS) entry which is preliminary data.</text>
</comment>
<gene>
    <name evidence="1" type="ORF">F8A88_00775</name>
</gene>
<evidence type="ECO:0000313" key="1">
    <source>
        <dbReference type="EMBL" id="KAB1442842.1"/>
    </source>
</evidence>
<protein>
    <submittedName>
        <fullName evidence="1">Uncharacterized protein</fullName>
    </submittedName>
</protein>
<dbReference type="Proteomes" id="UP000438699">
    <property type="component" value="Unassembled WGS sequence"/>
</dbReference>
<proteinExistence type="predicted"/>
<organism evidence="1 2">
    <name type="scientific">Pseudodesulfovibrio senegalensis</name>
    <dbReference type="NCBI Taxonomy" id="1721087"/>
    <lineage>
        <taxon>Bacteria</taxon>
        <taxon>Pseudomonadati</taxon>
        <taxon>Thermodesulfobacteriota</taxon>
        <taxon>Desulfovibrionia</taxon>
        <taxon>Desulfovibrionales</taxon>
        <taxon>Desulfovibrionaceae</taxon>
    </lineage>
</organism>
<sequence length="161" mass="18247">MSDKGSVWMGLLWASIFCLLAAGAGLGTGYVVDMKRRAPDEPEPVTLAAEYDFSGPVKPSHLAFTRKEILRLNATARSACSEFRKIDVRLAPLVDQDLSRPDTLMKMEIRLQLGSDSVIRSWGRKVKRRMLVRRLERTVALGMEEMRRSRESGRSFKTLYI</sequence>
<dbReference type="AlphaFoldDB" id="A0A6N6N3T5"/>
<accession>A0A6N6N3T5</accession>
<reference evidence="1 2" key="1">
    <citation type="journal article" date="2017" name="Int. J. Syst. Evol. Microbiol.">
        <title>Desulfovibrio senegalensis sp. nov., a mesophilic sulfate reducer isolated from marine sediment.</title>
        <authorList>
            <person name="Thioye A."/>
            <person name="Gam Z.B.A."/>
            <person name="Mbengue M."/>
            <person name="Cayol J.L."/>
            <person name="Joseph-Bartoli M."/>
            <person name="Toure-Kane C."/>
            <person name="Labat M."/>
        </authorList>
    </citation>
    <scope>NUCLEOTIDE SEQUENCE [LARGE SCALE GENOMIC DNA]</scope>
    <source>
        <strain evidence="1 2">DSM 101509</strain>
    </source>
</reference>